<sequence length="287" mass="32305">MIFLGDKRSISLQLTALWLIIIFAACNSTDHKPAVQHQILQAKPALTPPFRFHKTIEVSPGKSFDVFSWGRGSTETGSFLILESDSAAAKYTTTTGDLDGTITDVYNTDMDMDGNPEILVQAKSKDSTKYTQIYAFEYKDNKAQKLDFPKLTSSQKKGYRGQDNFYIKEGVLMREFPLFDGNGKDAKLTADKRVLEYGIRSNNFTVKTVSQEDENKKSATAATDTAKKTPVKEAPVASKKASTKTSEKKAPQKKHHHVEEHRHHSSKKTSHKRSSSHSSKKHRRHRR</sequence>
<evidence type="ECO:0000313" key="3">
    <source>
        <dbReference type="Proteomes" id="UP000462014"/>
    </source>
</evidence>
<dbReference type="AlphaFoldDB" id="A0A7K1T0N9"/>
<protein>
    <submittedName>
        <fullName evidence="2">Uncharacterized protein</fullName>
    </submittedName>
</protein>
<dbReference type="PROSITE" id="PS51257">
    <property type="entry name" value="PROKAR_LIPOPROTEIN"/>
    <property type="match status" value="1"/>
</dbReference>
<comment type="caution">
    <text evidence="2">The sequence shown here is derived from an EMBL/GenBank/DDBJ whole genome shotgun (WGS) entry which is preliminary data.</text>
</comment>
<proteinExistence type="predicted"/>
<feature type="region of interest" description="Disordered" evidence="1">
    <location>
        <begin position="208"/>
        <end position="287"/>
    </location>
</feature>
<feature type="compositionally biased region" description="Basic residues" evidence="1">
    <location>
        <begin position="263"/>
        <end position="287"/>
    </location>
</feature>
<dbReference type="Gene3D" id="2.40.128.460">
    <property type="entry name" value="Periplasmic lysozyme inhibitor of I-type lysozyme"/>
    <property type="match status" value="1"/>
</dbReference>
<dbReference type="Proteomes" id="UP000462014">
    <property type="component" value="Unassembled WGS sequence"/>
</dbReference>
<reference evidence="2 3" key="1">
    <citation type="submission" date="2019-12" db="EMBL/GenBank/DDBJ databases">
        <title>Mucilaginibacter sp. HMF7410 genome sequencing and assembly.</title>
        <authorList>
            <person name="Kang H."/>
            <person name="Cha I."/>
            <person name="Kim H."/>
            <person name="Joh K."/>
        </authorList>
    </citation>
    <scope>NUCLEOTIDE SEQUENCE [LARGE SCALE GENOMIC DNA]</scope>
    <source>
        <strain evidence="2 3">HMF7410</strain>
    </source>
</reference>
<dbReference type="EMBL" id="WPIK01000018">
    <property type="protein sequence ID" value="MVN23142.1"/>
    <property type="molecule type" value="Genomic_DNA"/>
</dbReference>
<accession>A0A7K1T0N9</accession>
<gene>
    <name evidence="2" type="ORF">GO621_16585</name>
</gene>
<keyword evidence="3" id="KW-1185">Reference proteome</keyword>
<name>A0A7K1T0N9_9SPHI</name>
<evidence type="ECO:0000313" key="2">
    <source>
        <dbReference type="EMBL" id="MVN23142.1"/>
    </source>
</evidence>
<organism evidence="2 3">
    <name type="scientific">Mucilaginibacter arboris</name>
    <dbReference type="NCBI Taxonomy" id="2682090"/>
    <lineage>
        <taxon>Bacteria</taxon>
        <taxon>Pseudomonadati</taxon>
        <taxon>Bacteroidota</taxon>
        <taxon>Sphingobacteriia</taxon>
        <taxon>Sphingobacteriales</taxon>
        <taxon>Sphingobacteriaceae</taxon>
        <taxon>Mucilaginibacter</taxon>
    </lineage>
</organism>
<evidence type="ECO:0000256" key="1">
    <source>
        <dbReference type="SAM" id="MobiDB-lite"/>
    </source>
</evidence>
<dbReference type="RefSeq" id="WP_157569087.1">
    <property type="nucleotide sequence ID" value="NZ_WPIK01000018.1"/>
</dbReference>
<dbReference type="InterPro" id="IPR038643">
    <property type="entry name" value="PliI_sf"/>
</dbReference>